<sequence>MALADCAADDPDWLSFAPDELEILPSALDESNKMMIRRGDVPALLKTELFLSGWKEWARFRRFGLPHGYGWRFEKPLVVRVIEALEQEFEAKQAAEWEKQRGKH</sequence>
<dbReference type="EMBL" id="VSSQ01000030">
    <property type="protein sequence ID" value="MPL66038.1"/>
    <property type="molecule type" value="Genomic_DNA"/>
</dbReference>
<protein>
    <submittedName>
        <fullName evidence="1">Uncharacterized protein</fullName>
    </submittedName>
</protein>
<dbReference type="AlphaFoldDB" id="A0A644TGD5"/>
<name>A0A644TGD5_9ZZZZ</name>
<gene>
    <name evidence="1" type="ORF">SDC9_11706</name>
</gene>
<proteinExistence type="predicted"/>
<reference evidence="1" key="1">
    <citation type="submission" date="2019-08" db="EMBL/GenBank/DDBJ databases">
        <authorList>
            <person name="Kucharzyk K."/>
            <person name="Murdoch R.W."/>
            <person name="Higgins S."/>
            <person name="Loffler F."/>
        </authorList>
    </citation>
    <scope>NUCLEOTIDE SEQUENCE</scope>
</reference>
<organism evidence="1">
    <name type="scientific">bioreactor metagenome</name>
    <dbReference type="NCBI Taxonomy" id="1076179"/>
    <lineage>
        <taxon>unclassified sequences</taxon>
        <taxon>metagenomes</taxon>
        <taxon>ecological metagenomes</taxon>
    </lineage>
</organism>
<comment type="caution">
    <text evidence="1">The sequence shown here is derived from an EMBL/GenBank/DDBJ whole genome shotgun (WGS) entry which is preliminary data.</text>
</comment>
<evidence type="ECO:0000313" key="1">
    <source>
        <dbReference type="EMBL" id="MPL66038.1"/>
    </source>
</evidence>
<accession>A0A644TGD5</accession>